<evidence type="ECO:0000313" key="2">
    <source>
        <dbReference type="EMBL" id="QGQ97573.1"/>
    </source>
</evidence>
<feature type="transmembrane region" description="Helical" evidence="1">
    <location>
        <begin position="72"/>
        <end position="91"/>
    </location>
</feature>
<sequence length="98" mass="11604">MNDVIDWFKMNDVIGWVIAVISGFNIIYMLREGRDDRGKMILYHPLMIAFTYLIAGYVFVRTLNKHYIFDSNFALDILFGSALVIYVVILLRTRRWYS</sequence>
<dbReference type="KEGG" id="ppsc:EHS13_23120"/>
<accession>A0A6B8RPY5</accession>
<protein>
    <submittedName>
        <fullName evidence="2">Uncharacterized protein</fullName>
    </submittedName>
</protein>
<feature type="transmembrane region" description="Helical" evidence="1">
    <location>
        <begin position="13"/>
        <end position="30"/>
    </location>
</feature>
<gene>
    <name evidence="2" type="ORF">EHS13_23120</name>
</gene>
<dbReference type="AlphaFoldDB" id="A0A6B8RPY5"/>
<keyword evidence="1" id="KW-1133">Transmembrane helix</keyword>
<name>A0A6B8RPY5_9BACL</name>
<proteinExistence type="predicted"/>
<evidence type="ECO:0000313" key="3">
    <source>
        <dbReference type="Proteomes" id="UP000426246"/>
    </source>
</evidence>
<dbReference type="Proteomes" id="UP000426246">
    <property type="component" value="Chromosome"/>
</dbReference>
<keyword evidence="1" id="KW-0472">Membrane</keyword>
<evidence type="ECO:0000256" key="1">
    <source>
        <dbReference type="SAM" id="Phobius"/>
    </source>
</evidence>
<reference evidence="3" key="1">
    <citation type="submission" date="2018-11" db="EMBL/GenBank/DDBJ databases">
        <title>Complete genome sequence of Paenibacillus sp. ML311-T8.</title>
        <authorList>
            <person name="Nam Y.-D."/>
            <person name="Kang J."/>
            <person name="Chung W.-H."/>
            <person name="Park Y.S."/>
        </authorList>
    </citation>
    <scope>NUCLEOTIDE SEQUENCE [LARGE SCALE GENOMIC DNA]</scope>
    <source>
        <strain evidence="3">ML311-T8</strain>
    </source>
</reference>
<dbReference type="EMBL" id="CP034235">
    <property type="protein sequence ID" value="QGQ97573.1"/>
    <property type="molecule type" value="Genomic_DNA"/>
</dbReference>
<dbReference type="RefSeq" id="WP_155702677.1">
    <property type="nucleotide sequence ID" value="NZ_CP034235.1"/>
</dbReference>
<dbReference type="OrthoDB" id="2666574at2"/>
<keyword evidence="3" id="KW-1185">Reference proteome</keyword>
<feature type="transmembrane region" description="Helical" evidence="1">
    <location>
        <begin position="42"/>
        <end position="60"/>
    </location>
</feature>
<keyword evidence="1" id="KW-0812">Transmembrane</keyword>
<organism evidence="2 3">
    <name type="scientific">Paenibacillus psychroresistens</name>
    <dbReference type="NCBI Taxonomy" id="1778678"/>
    <lineage>
        <taxon>Bacteria</taxon>
        <taxon>Bacillati</taxon>
        <taxon>Bacillota</taxon>
        <taxon>Bacilli</taxon>
        <taxon>Bacillales</taxon>
        <taxon>Paenibacillaceae</taxon>
        <taxon>Paenibacillus</taxon>
    </lineage>
</organism>